<keyword evidence="6 7" id="KW-0472">Membrane</keyword>
<proteinExistence type="predicted"/>
<dbReference type="SUPFAM" id="SSF103473">
    <property type="entry name" value="MFS general substrate transporter"/>
    <property type="match status" value="1"/>
</dbReference>
<feature type="transmembrane region" description="Helical" evidence="7">
    <location>
        <begin position="413"/>
        <end position="435"/>
    </location>
</feature>
<comment type="caution">
    <text evidence="8">The sequence shown here is derived from an EMBL/GenBank/DDBJ whole genome shotgun (WGS) entry which is preliminary data.</text>
</comment>
<feature type="transmembrane region" description="Helical" evidence="7">
    <location>
        <begin position="381"/>
        <end position="401"/>
    </location>
</feature>
<evidence type="ECO:0000256" key="6">
    <source>
        <dbReference type="ARBA" id="ARBA00023136"/>
    </source>
</evidence>
<feature type="transmembrane region" description="Helical" evidence="7">
    <location>
        <begin position="82"/>
        <end position="115"/>
    </location>
</feature>
<keyword evidence="3" id="KW-1003">Cell membrane</keyword>
<evidence type="ECO:0000256" key="4">
    <source>
        <dbReference type="ARBA" id="ARBA00022692"/>
    </source>
</evidence>
<reference evidence="8" key="1">
    <citation type="submission" date="2019-09" db="EMBL/GenBank/DDBJ databases">
        <title>In-depth cultivation of the pig gut microbiome towards novel bacterial diversity and tailored functional studies.</title>
        <authorList>
            <person name="Wylensek D."/>
            <person name="Hitch T.C.A."/>
            <person name="Clavel T."/>
        </authorList>
    </citation>
    <scope>NUCLEOTIDE SEQUENCE</scope>
    <source>
        <strain evidence="8">RF-744-FAT-WT-3</strain>
    </source>
</reference>
<feature type="transmembrane region" description="Helical" evidence="7">
    <location>
        <begin position="238"/>
        <end position="266"/>
    </location>
</feature>
<evidence type="ECO:0000256" key="2">
    <source>
        <dbReference type="ARBA" id="ARBA00022448"/>
    </source>
</evidence>
<feature type="transmembrane region" description="Helical" evidence="7">
    <location>
        <begin position="286"/>
        <end position="304"/>
    </location>
</feature>
<dbReference type="GO" id="GO:0005886">
    <property type="term" value="C:plasma membrane"/>
    <property type="evidence" value="ECO:0007669"/>
    <property type="project" value="UniProtKB-SubCell"/>
</dbReference>
<dbReference type="InterPro" id="IPR036259">
    <property type="entry name" value="MFS_trans_sf"/>
</dbReference>
<feature type="transmembrane region" description="Helical" evidence="7">
    <location>
        <begin position="349"/>
        <end position="369"/>
    </location>
</feature>
<feature type="transmembrane region" description="Helical" evidence="7">
    <location>
        <begin position="316"/>
        <end position="337"/>
    </location>
</feature>
<keyword evidence="2" id="KW-0813">Transport</keyword>
<dbReference type="PANTHER" id="PTHR23517:SF15">
    <property type="entry name" value="PROTON-DEPENDENT OLIGOPEPTIDE FAMILY TRANSPORT PROTEIN"/>
    <property type="match status" value="1"/>
</dbReference>
<protein>
    <submittedName>
        <fullName evidence="8">Peptide MFS transporter</fullName>
    </submittedName>
</protein>
<comment type="subcellular location">
    <subcellularLocation>
        <location evidence="1">Cell membrane</location>
        <topology evidence="1">Multi-pass membrane protein</topology>
    </subcellularLocation>
</comment>
<evidence type="ECO:0000256" key="7">
    <source>
        <dbReference type="SAM" id="Phobius"/>
    </source>
</evidence>
<dbReference type="InterPro" id="IPR011701">
    <property type="entry name" value="MFS"/>
</dbReference>
<dbReference type="EMBL" id="VUNB01000001">
    <property type="protein sequence ID" value="MST68066.1"/>
    <property type="molecule type" value="Genomic_DNA"/>
</dbReference>
<dbReference type="Gene3D" id="1.20.1250.20">
    <property type="entry name" value="MFS general substrate transporter like domains"/>
    <property type="match status" value="2"/>
</dbReference>
<dbReference type="GO" id="GO:0022857">
    <property type="term" value="F:transmembrane transporter activity"/>
    <property type="evidence" value="ECO:0007669"/>
    <property type="project" value="InterPro"/>
</dbReference>
<dbReference type="PANTHER" id="PTHR23517">
    <property type="entry name" value="RESISTANCE PROTEIN MDTM, PUTATIVE-RELATED-RELATED"/>
    <property type="match status" value="1"/>
</dbReference>
<name>A0A6A8M9V1_9FIRM</name>
<dbReference type="Pfam" id="PF07690">
    <property type="entry name" value="MFS_1"/>
    <property type="match status" value="1"/>
</dbReference>
<keyword evidence="5 7" id="KW-1133">Transmembrane helix</keyword>
<accession>A0A6A8M9V1</accession>
<evidence type="ECO:0000313" key="8">
    <source>
        <dbReference type="EMBL" id="MST68066.1"/>
    </source>
</evidence>
<feature type="transmembrane region" description="Helical" evidence="7">
    <location>
        <begin position="20"/>
        <end position="43"/>
    </location>
</feature>
<dbReference type="InterPro" id="IPR050171">
    <property type="entry name" value="MFS_Transporters"/>
</dbReference>
<organism evidence="8">
    <name type="scientific">Baileyella intestinalis</name>
    <dbReference type="NCBI Taxonomy" id="2606709"/>
    <lineage>
        <taxon>Bacteria</taxon>
        <taxon>Bacillati</taxon>
        <taxon>Bacillota</taxon>
        <taxon>Clostridia</taxon>
        <taxon>Peptostreptococcales</taxon>
        <taxon>Anaerovoracaceae</taxon>
        <taxon>Baileyella</taxon>
    </lineage>
</organism>
<gene>
    <name evidence="8" type="ORF">FYJ66_00355</name>
</gene>
<feature type="transmembrane region" description="Helical" evidence="7">
    <location>
        <begin position="55"/>
        <end position="76"/>
    </location>
</feature>
<evidence type="ECO:0000256" key="5">
    <source>
        <dbReference type="ARBA" id="ARBA00022989"/>
    </source>
</evidence>
<sequence>MRFPFAFWVCGFTELFERLAYYLGRSLILVFVTATVASGGLGLSDVTAAKMQSNLTAFSYLAALFGGVIVDKWIGARYTTPIGIFIVAVGYYIGSLAHSASMIYVMIFCVCFGLALDKTGPIIGRSVTPDTLKSAYSVRYSLTNIGAFFGPFLVGILYTKVFAHGTVQGFRPCFKLAALVMLIGCIWFTLGMFLKGGEVGKKPFKAEKTEEELAREAAQRAANKEVKLTLNTNEKKRILAIILVSAFQIVFWLFWDLASLPVYYYWTKNMTWKIGNFTVPTTWFDALSALYCVILGPITALLWQRLEARPQGDMSIFKKLSIALALLGCSYIYFAVIDTVRGSSKPSCLWLAIFLVFLELGEMFFSPLGNAFIAEYAPSRLLAIMFAVWNLGIFAAGKLYANAYAFAFGGKFTFAHACIGVSILAFVCTIILLALDKPLRSLVEKKEDQAEAEA</sequence>
<dbReference type="AlphaFoldDB" id="A0A6A8M9V1"/>
<evidence type="ECO:0000256" key="1">
    <source>
        <dbReference type="ARBA" id="ARBA00004651"/>
    </source>
</evidence>
<evidence type="ECO:0000256" key="3">
    <source>
        <dbReference type="ARBA" id="ARBA00022475"/>
    </source>
</evidence>
<keyword evidence="4 7" id="KW-0812">Transmembrane</keyword>
<feature type="transmembrane region" description="Helical" evidence="7">
    <location>
        <begin position="136"/>
        <end position="156"/>
    </location>
</feature>
<feature type="transmembrane region" description="Helical" evidence="7">
    <location>
        <begin position="176"/>
        <end position="194"/>
    </location>
</feature>